<evidence type="ECO:0000313" key="2">
    <source>
        <dbReference type="EMBL" id="MBW94502.1"/>
    </source>
</evidence>
<name>A0A2P2JM07_RHIMU</name>
<feature type="transmembrane region" description="Helical" evidence="1">
    <location>
        <begin position="39"/>
        <end position="61"/>
    </location>
</feature>
<proteinExistence type="predicted"/>
<dbReference type="AlphaFoldDB" id="A0A2P2JM07"/>
<dbReference type="EMBL" id="GGEC01014019">
    <property type="protein sequence ID" value="MBW94502.1"/>
    <property type="molecule type" value="Transcribed_RNA"/>
</dbReference>
<reference evidence="2" key="1">
    <citation type="submission" date="2018-02" db="EMBL/GenBank/DDBJ databases">
        <title>Rhizophora mucronata_Transcriptome.</title>
        <authorList>
            <person name="Meera S.P."/>
            <person name="Sreeshan A."/>
            <person name="Augustine A."/>
        </authorList>
    </citation>
    <scope>NUCLEOTIDE SEQUENCE</scope>
    <source>
        <tissue evidence="2">Leaf</tissue>
    </source>
</reference>
<sequence length="80" mass="9600">MKMHSKVESRENHRDRLLYSIHSFERPFAMVFDRTVTKYFSFFFSVNHTIVVAITLATPFFPLQVKRFLDVPWTITRCTI</sequence>
<keyword evidence="1" id="KW-1133">Transmembrane helix</keyword>
<protein>
    <submittedName>
        <fullName evidence="2">Uncharacterized protein</fullName>
    </submittedName>
</protein>
<evidence type="ECO:0000256" key="1">
    <source>
        <dbReference type="SAM" id="Phobius"/>
    </source>
</evidence>
<accession>A0A2P2JM07</accession>
<organism evidence="2">
    <name type="scientific">Rhizophora mucronata</name>
    <name type="common">Asiatic mangrove</name>
    <dbReference type="NCBI Taxonomy" id="61149"/>
    <lineage>
        <taxon>Eukaryota</taxon>
        <taxon>Viridiplantae</taxon>
        <taxon>Streptophyta</taxon>
        <taxon>Embryophyta</taxon>
        <taxon>Tracheophyta</taxon>
        <taxon>Spermatophyta</taxon>
        <taxon>Magnoliopsida</taxon>
        <taxon>eudicotyledons</taxon>
        <taxon>Gunneridae</taxon>
        <taxon>Pentapetalae</taxon>
        <taxon>rosids</taxon>
        <taxon>fabids</taxon>
        <taxon>Malpighiales</taxon>
        <taxon>Rhizophoraceae</taxon>
        <taxon>Rhizophora</taxon>
    </lineage>
</organism>
<keyword evidence="1" id="KW-0472">Membrane</keyword>
<keyword evidence="1" id="KW-0812">Transmembrane</keyword>